<feature type="transmembrane region" description="Helical" evidence="4">
    <location>
        <begin position="401"/>
        <end position="421"/>
    </location>
</feature>
<feature type="transmembrane region" description="Helical" evidence="4">
    <location>
        <begin position="367"/>
        <end position="389"/>
    </location>
</feature>
<dbReference type="Pfam" id="PF07690">
    <property type="entry name" value="MFS_1"/>
    <property type="match status" value="1"/>
</dbReference>
<feature type="transmembrane region" description="Helical" evidence="4">
    <location>
        <begin position="202"/>
        <end position="221"/>
    </location>
</feature>
<dbReference type="AlphaFoldDB" id="A0AB34KNI4"/>
<dbReference type="SUPFAM" id="SSF103473">
    <property type="entry name" value="MFS general substrate transporter"/>
    <property type="match status" value="1"/>
</dbReference>
<sequence>MSEKKAWKEDDDGEVEQASTSAGTPDAKDGLEKKSGLKANGESGDPPRLLNEKDPETPAAPTGPPPPPNGGYGWVCTACCATINAHTWGMNSSYGVFLAHYLATETFPGASYLEYAFVGSLSISCAMLVSPIATYTTRVYGTRTTLFIGIVLETASLIGASFAYEIWQLFLSQGICFGFGMGFLFVGSVGIVPQWFTTRRSLANGFATSGSGLGGLIYSLATGAMIQTIGLAWAFRVLGILACVVNTICALLLRDRNKAIGSSQLAFDHQLFSRPEYLLLCGYGWFSILAYVVLIFSLANYANSIGLSASQAAIISALFNLGQAFGRPPIGYFSDAIGRINMAALMTFLSGLFALLIWTFSRSYGVLIFYSLVGGAVAGTFWATIAPVSAEVVGLRGVPSALNLIWLVIVLPCTFSEPIALEIVGGTGEYLGAQLFAGFMYVAAAVCLLFLRGWKIGEVREGERMKAEGEGEGDGGVVEETVSLKSRRAGRRAMVRRCWDWKKV</sequence>
<comment type="subcellular location">
    <subcellularLocation>
        <location evidence="1">Membrane</location>
        <topology evidence="1">Multi-pass membrane protein</topology>
    </subcellularLocation>
</comment>
<evidence type="ECO:0000256" key="4">
    <source>
        <dbReference type="SAM" id="Phobius"/>
    </source>
</evidence>
<keyword evidence="4" id="KW-0472">Membrane</keyword>
<proteinExistence type="inferred from homology"/>
<keyword evidence="4" id="KW-0812">Transmembrane</keyword>
<dbReference type="GeneID" id="96007368"/>
<feature type="transmembrane region" description="Helical" evidence="4">
    <location>
        <begin position="233"/>
        <end position="253"/>
    </location>
</feature>
<dbReference type="InterPro" id="IPR020846">
    <property type="entry name" value="MFS_dom"/>
</dbReference>
<feature type="compositionally biased region" description="Basic and acidic residues" evidence="3">
    <location>
        <begin position="26"/>
        <end position="35"/>
    </location>
</feature>
<comment type="similarity">
    <text evidence="2">Belongs to the major facilitator superfamily. Monocarboxylate porter (TC 2.A.1.13) family.</text>
</comment>
<dbReference type="GO" id="GO:0022857">
    <property type="term" value="F:transmembrane transporter activity"/>
    <property type="evidence" value="ECO:0007669"/>
    <property type="project" value="InterPro"/>
</dbReference>
<evidence type="ECO:0000259" key="5">
    <source>
        <dbReference type="PROSITE" id="PS50850"/>
    </source>
</evidence>
<evidence type="ECO:0000313" key="7">
    <source>
        <dbReference type="Proteomes" id="UP000803884"/>
    </source>
</evidence>
<feature type="transmembrane region" description="Helical" evidence="4">
    <location>
        <begin position="305"/>
        <end position="322"/>
    </location>
</feature>
<keyword evidence="4" id="KW-1133">Transmembrane helix</keyword>
<feature type="transmembrane region" description="Helical" evidence="4">
    <location>
        <begin position="433"/>
        <end position="451"/>
    </location>
</feature>
<feature type="transmembrane region" description="Helical" evidence="4">
    <location>
        <begin position="170"/>
        <end position="190"/>
    </location>
</feature>
<accession>A0AB34KNI4</accession>
<dbReference type="RefSeq" id="XP_069228398.1">
    <property type="nucleotide sequence ID" value="XM_069374530.1"/>
</dbReference>
<dbReference type="Proteomes" id="UP000803884">
    <property type="component" value="Unassembled WGS sequence"/>
</dbReference>
<feature type="domain" description="Major facilitator superfamily (MFS) profile" evidence="5">
    <location>
        <begin position="276"/>
        <end position="504"/>
    </location>
</feature>
<evidence type="ECO:0000256" key="3">
    <source>
        <dbReference type="SAM" id="MobiDB-lite"/>
    </source>
</evidence>
<reference evidence="6 7" key="1">
    <citation type="journal article" date="2020" name="Microbiol. Resour. Announc.">
        <title>Draft Genome Sequence of a Cladosporium Species Isolated from the Mesophotic Ascidian Didemnum maculosum.</title>
        <authorList>
            <person name="Gioti A."/>
            <person name="Siaperas R."/>
            <person name="Nikolaivits E."/>
            <person name="Le Goff G."/>
            <person name="Ouazzani J."/>
            <person name="Kotoulas G."/>
            <person name="Topakas E."/>
        </authorList>
    </citation>
    <scope>NUCLEOTIDE SEQUENCE [LARGE SCALE GENOMIC DNA]</scope>
    <source>
        <strain evidence="6 7">TM138-S3</strain>
    </source>
</reference>
<feature type="transmembrane region" description="Helical" evidence="4">
    <location>
        <begin position="145"/>
        <end position="164"/>
    </location>
</feature>
<dbReference type="InterPro" id="IPR036259">
    <property type="entry name" value="MFS_trans_sf"/>
</dbReference>
<feature type="region of interest" description="Disordered" evidence="3">
    <location>
        <begin position="1"/>
        <end position="67"/>
    </location>
</feature>
<dbReference type="EMBL" id="JAAQHG020000020">
    <property type="protein sequence ID" value="KAL1585292.1"/>
    <property type="molecule type" value="Genomic_DNA"/>
</dbReference>
<evidence type="ECO:0000313" key="6">
    <source>
        <dbReference type="EMBL" id="KAL1585292.1"/>
    </source>
</evidence>
<evidence type="ECO:0000256" key="1">
    <source>
        <dbReference type="ARBA" id="ARBA00004141"/>
    </source>
</evidence>
<feature type="transmembrane region" description="Helical" evidence="4">
    <location>
        <begin position="277"/>
        <end position="299"/>
    </location>
</feature>
<protein>
    <recommendedName>
        <fullName evidence="5">Major facilitator superfamily (MFS) profile domain-containing protein</fullName>
    </recommendedName>
</protein>
<dbReference type="PROSITE" id="PS50850">
    <property type="entry name" value="MFS"/>
    <property type="match status" value="1"/>
</dbReference>
<dbReference type="InterPro" id="IPR050327">
    <property type="entry name" value="Proton-linked_MCT"/>
</dbReference>
<keyword evidence="7" id="KW-1185">Reference proteome</keyword>
<dbReference type="GO" id="GO:0016020">
    <property type="term" value="C:membrane"/>
    <property type="evidence" value="ECO:0007669"/>
    <property type="project" value="UniProtKB-SubCell"/>
</dbReference>
<dbReference type="PANTHER" id="PTHR11360:SF315">
    <property type="entry name" value="TRANSPORTER MCH2-RELATED"/>
    <property type="match status" value="1"/>
</dbReference>
<evidence type="ECO:0000256" key="2">
    <source>
        <dbReference type="ARBA" id="ARBA00006727"/>
    </source>
</evidence>
<comment type="caution">
    <text evidence="6">The sequence shown here is derived from an EMBL/GenBank/DDBJ whole genome shotgun (WGS) entry which is preliminary data.</text>
</comment>
<feature type="transmembrane region" description="Helical" evidence="4">
    <location>
        <begin position="343"/>
        <end position="361"/>
    </location>
</feature>
<dbReference type="InterPro" id="IPR011701">
    <property type="entry name" value="MFS"/>
</dbReference>
<organism evidence="6 7">
    <name type="scientific">Cladosporium halotolerans</name>
    <dbReference type="NCBI Taxonomy" id="1052096"/>
    <lineage>
        <taxon>Eukaryota</taxon>
        <taxon>Fungi</taxon>
        <taxon>Dikarya</taxon>
        <taxon>Ascomycota</taxon>
        <taxon>Pezizomycotina</taxon>
        <taxon>Dothideomycetes</taxon>
        <taxon>Dothideomycetidae</taxon>
        <taxon>Cladosporiales</taxon>
        <taxon>Cladosporiaceae</taxon>
        <taxon>Cladosporium</taxon>
    </lineage>
</organism>
<dbReference type="CDD" id="cd17352">
    <property type="entry name" value="MFS_MCT_SLC16"/>
    <property type="match status" value="1"/>
</dbReference>
<dbReference type="PANTHER" id="PTHR11360">
    <property type="entry name" value="MONOCARBOXYLATE TRANSPORTER"/>
    <property type="match status" value="1"/>
</dbReference>
<name>A0AB34KNI4_9PEZI</name>
<dbReference type="Gene3D" id="1.20.1250.20">
    <property type="entry name" value="MFS general substrate transporter like domains"/>
    <property type="match status" value="2"/>
</dbReference>
<gene>
    <name evidence="6" type="ORF">WHR41_05925</name>
</gene>